<dbReference type="KEGG" id="prag:EKN56_15790"/>
<evidence type="ECO:0000259" key="2">
    <source>
        <dbReference type="Pfam" id="PF13590"/>
    </source>
</evidence>
<dbReference type="AlphaFoldDB" id="A0A411WNJ6"/>
<protein>
    <submittedName>
        <fullName evidence="3">DUF4136 domain-containing protein</fullName>
    </submittedName>
</protein>
<keyword evidence="4" id="KW-1185">Reference proteome</keyword>
<organism evidence="3 4">
    <name type="scientific">Limnobaculum zhutongyuii</name>
    <dbReference type="NCBI Taxonomy" id="2498113"/>
    <lineage>
        <taxon>Bacteria</taxon>
        <taxon>Pseudomonadati</taxon>
        <taxon>Pseudomonadota</taxon>
        <taxon>Gammaproteobacteria</taxon>
        <taxon>Enterobacterales</taxon>
        <taxon>Budviciaceae</taxon>
        <taxon>Limnobaculum</taxon>
    </lineage>
</organism>
<dbReference type="EMBL" id="CP034752">
    <property type="protein sequence ID" value="QBH97736.1"/>
    <property type="molecule type" value="Genomic_DNA"/>
</dbReference>
<reference evidence="3 4" key="1">
    <citation type="submission" date="2019-03" db="EMBL/GenBank/DDBJ databases">
        <title>Pragia sp. nov. isolated from the gut tract of Carduelis flavirostris.</title>
        <authorList>
            <person name="Ge Y."/>
        </authorList>
    </citation>
    <scope>NUCLEOTIDE SEQUENCE [LARGE SCALE GENOMIC DNA]</scope>
    <source>
        <strain evidence="3 4">CF-458</strain>
    </source>
</reference>
<accession>A0A411WNJ6</accession>
<proteinExistence type="predicted"/>
<dbReference type="OrthoDB" id="6636193at2"/>
<keyword evidence="1" id="KW-0732">Signal</keyword>
<evidence type="ECO:0000313" key="3">
    <source>
        <dbReference type="EMBL" id="QBH97736.1"/>
    </source>
</evidence>
<evidence type="ECO:0000256" key="1">
    <source>
        <dbReference type="SAM" id="SignalP"/>
    </source>
</evidence>
<name>A0A411WNJ6_9GAMM</name>
<dbReference type="InterPro" id="IPR025411">
    <property type="entry name" value="DUF4136"/>
</dbReference>
<gene>
    <name evidence="3" type="ORF">EKN56_15790</name>
</gene>
<feature type="signal peptide" evidence="1">
    <location>
        <begin position="1"/>
        <end position="21"/>
    </location>
</feature>
<dbReference type="RefSeq" id="WP_130592667.1">
    <property type="nucleotide sequence ID" value="NZ_CP034752.1"/>
</dbReference>
<sequence>MNWKMVFTLLLVGVLSGCAHTEYVQVSAIKAKDATTQYKKFAIVSDRYQPVNDDLNFAEYARQVAVVLNQQGYVQVKNQQDAEVLISLSYRVSEPQVHTEIVNTPVYPRVGPFYGSRFGYYPYPMLGYPAYEPMVYQSIVYRKLIRIQSIDAGIYHKDKTVKPLWDVLIVSNNDNGDLRYMFPYMLVAAQPYIGQDSQHSVTVSVDEQDPAVLNLKAIK</sequence>
<evidence type="ECO:0000313" key="4">
    <source>
        <dbReference type="Proteomes" id="UP000293154"/>
    </source>
</evidence>
<dbReference type="Proteomes" id="UP000293154">
    <property type="component" value="Chromosome"/>
</dbReference>
<dbReference type="Pfam" id="PF13590">
    <property type="entry name" value="DUF4136"/>
    <property type="match status" value="1"/>
</dbReference>
<dbReference type="PROSITE" id="PS51257">
    <property type="entry name" value="PROKAR_LIPOPROTEIN"/>
    <property type="match status" value="1"/>
</dbReference>
<feature type="domain" description="DUF4136" evidence="2">
    <location>
        <begin position="34"/>
        <end position="152"/>
    </location>
</feature>
<feature type="chain" id="PRO_5019443988" evidence="1">
    <location>
        <begin position="22"/>
        <end position="219"/>
    </location>
</feature>
<dbReference type="Gene3D" id="3.30.160.670">
    <property type="match status" value="1"/>
</dbReference>